<dbReference type="EMBL" id="UYWW01013376">
    <property type="protein sequence ID" value="VDM23403.1"/>
    <property type="molecule type" value="Genomic_DNA"/>
</dbReference>
<dbReference type="AlphaFoldDB" id="A0A3P7EQA5"/>
<sequence length="124" mass="13662">MVFSAQKTAATRQLPCVFANRPSNRRVAHSQKASGKHMEVEGSDPLPYVKKIRKSKTKRKVSSTIHVQIIETINQGTYGLVFSGRDVTKVYGVIKVAKSMANEAGNVLAEWKGFILETILKSTA</sequence>
<evidence type="ECO:0000313" key="2">
    <source>
        <dbReference type="Proteomes" id="UP000270924"/>
    </source>
</evidence>
<proteinExistence type="predicted"/>
<evidence type="ECO:0008006" key="3">
    <source>
        <dbReference type="Google" id="ProtNLM"/>
    </source>
</evidence>
<organism evidence="1 2">
    <name type="scientific">Wuchereria bancrofti</name>
    <dbReference type="NCBI Taxonomy" id="6293"/>
    <lineage>
        <taxon>Eukaryota</taxon>
        <taxon>Metazoa</taxon>
        <taxon>Ecdysozoa</taxon>
        <taxon>Nematoda</taxon>
        <taxon>Chromadorea</taxon>
        <taxon>Rhabditida</taxon>
        <taxon>Spirurina</taxon>
        <taxon>Spiruromorpha</taxon>
        <taxon>Filarioidea</taxon>
        <taxon>Onchocercidae</taxon>
        <taxon>Wuchereria</taxon>
    </lineage>
</organism>
<dbReference type="InParanoid" id="A0A3P7EQA5"/>
<keyword evidence="2" id="KW-1185">Reference proteome</keyword>
<name>A0A3P7EQA5_WUCBA</name>
<dbReference type="Proteomes" id="UP000270924">
    <property type="component" value="Unassembled WGS sequence"/>
</dbReference>
<evidence type="ECO:0000313" key="1">
    <source>
        <dbReference type="EMBL" id="VDM23403.1"/>
    </source>
</evidence>
<gene>
    <name evidence="1" type="ORF">WBA_LOCUS12975</name>
</gene>
<reference evidence="1 2" key="1">
    <citation type="submission" date="2018-11" db="EMBL/GenBank/DDBJ databases">
        <authorList>
            <consortium name="Pathogen Informatics"/>
        </authorList>
    </citation>
    <scope>NUCLEOTIDE SEQUENCE [LARGE SCALE GENOMIC DNA]</scope>
</reference>
<protein>
    <recommendedName>
        <fullName evidence="3">Protein kinase domain-containing protein</fullName>
    </recommendedName>
</protein>
<accession>A0A3P7EQA5</accession>
<dbReference type="OrthoDB" id="5979581at2759"/>